<name>A0A382AA25_9ZZZZ</name>
<dbReference type="Pfam" id="PF12282">
    <property type="entry name" value="GAF_PdtaS"/>
    <property type="match status" value="1"/>
</dbReference>
<feature type="non-terminal residue" evidence="2">
    <location>
        <position position="72"/>
    </location>
</feature>
<dbReference type="InterPro" id="IPR022066">
    <property type="entry name" value="PdtaS_GAF"/>
</dbReference>
<accession>A0A382AA25</accession>
<feature type="domain" description="Histidine kinase PdtaS GAF" evidence="1">
    <location>
        <begin position="4"/>
        <end position="72"/>
    </location>
</feature>
<organism evidence="2">
    <name type="scientific">marine metagenome</name>
    <dbReference type="NCBI Taxonomy" id="408172"/>
    <lineage>
        <taxon>unclassified sequences</taxon>
        <taxon>metagenomes</taxon>
        <taxon>ecological metagenomes</taxon>
    </lineage>
</organism>
<evidence type="ECO:0000259" key="1">
    <source>
        <dbReference type="Pfam" id="PF12282"/>
    </source>
</evidence>
<sequence length="72" mass="7672">MATLAELARRHSILDEERIAHLQGLTGCWGLLADLSFADLVLYAPTADGPGAPMVLLGHVRPTTGATLYRAD</sequence>
<reference evidence="2" key="1">
    <citation type="submission" date="2018-05" db="EMBL/GenBank/DDBJ databases">
        <authorList>
            <person name="Lanie J.A."/>
            <person name="Ng W.-L."/>
            <person name="Kazmierczak K.M."/>
            <person name="Andrzejewski T.M."/>
            <person name="Davidsen T.M."/>
            <person name="Wayne K.J."/>
            <person name="Tettelin H."/>
            <person name="Glass J.I."/>
            <person name="Rusch D."/>
            <person name="Podicherti R."/>
            <person name="Tsui H.-C.T."/>
            <person name="Winkler M.E."/>
        </authorList>
    </citation>
    <scope>NUCLEOTIDE SEQUENCE</scope>
</reference>
<evidence type="ECO:0000313" key="2">
    <source>
        <dbReference type="EMBL" id="SVA97833.1"/>
    </source>
</evidence>
<dbReference type="InterPro" id="IPR038424">
    <property type="entry name" value="H_kinase_PdtaS_GAF_sf"/>
</dbReference>
<proteinExistence type="predicted"/>
<protein>
    <recommendedName>
        <fullName evidence="1">Histidine kinase PdtaS GAF domain-containing protein</fullName>
    </recommendedName>
</protein>
<dbReference type="Gene3D" id="3.30.450.280">
    <property type="entry name" value="GAF domain"/>
    <property type="match status" value="1"/>
</dbReference>
<gene>
    <name evidence="2" type="ORF">METZ01_LOCUS150687</name>
</gene>
<dbReference type="AlphaFoldDB" id="A0A382AA25"/>
<dbReference type="EMBL" id="UINC01024361">
    <property type="protein sequence ID" value="SVA97833.1"/>
    <property type="molecule type" value="Genomic_DNA"/>
</dbReference>